<keyword evidence="4" id="KW-1185">Reference proteome</keyword>
<evidence type="ECO:0000313" key="4">
    <source>
        <dbReference type="Proteomes" id="UP001595817"/>
    </source>
</evidence>
<evidence type="ECO:0000256" key="1">
    <source>
        <dbReference type="ARBA" id="ARBA00022500"/>
    </source>
</evidence>
<dbReference type="InterPro" id="IPR028976">
    <property type="entry name" value="CheC-like_sf"/>
</dbReference>
<dbReference type="SUPFAM" id="SSF103039">
    <property type="entry name" value="CheC-like"/>
    <property type="match status" value="1"/>
</dbReference>
<dbReference type="Pfam" id="PF13690">
    <property type="entry name" value="CheX"/>
    <property type="match status" value="1"/>
</dbReference>
<name>A0ABV8X8G4_9LACT</name>
<dbReference type="CDD" id="cd17906">
    <property type="entry name" value="CheX"/>
    <property type="match status" value="1"/>
</dbReference>
<dbReference type="EMBL" id="JBHSEC010000019">
    <property type="protein sequence ID" value="MFC4410602.1"/>
    <property type="molecule type" value="Genomic_DNA"/>
</dbReference>
<dbReference type="InterPro" id="IPR028051">
    <property type="entry name" value="CheX-like_dom"/>
</dbReference>
<dbReference type="Proteomes" id="UP001595817">
    <property type="component" value="Unassembled WGS sequence"/>
</dbReference>
<keyword evidence="1" id="KW-0145">Chemotaxis</keyword>
<proteinExistence type="predicted"/>
<reference evidence="4" key="1">
    <citation type="journal article" date="2019" name="Int. J. Syst. Evol. Microbiol.">
        <title>The Global Catalogue of Microorganisms (GCM) 10K type strain sequencing project: providing services to taxonomists for standard genome sequencing and annotation.</title>
        <authorList>
            <consortium name="The Broad Institute Genomics Platform"/>
            <consortium name="The Broad Institute Genome Sequencing Center for Infectious Disease"/>
            <person name="Wu L."/>
            <person name="Ma J."/>
        </authorList>
    </citation>
    <scope>NUCLEOTIDE SEQUENCE [LARGE SCALE GENOMIC DNA]</scope>
    <source>
        <strain evidence="4">CCUG 59778</strain>
    </source>
</reference>
<gene>
    <name evidence="3" type="ORF">ACFOZY_09275</name>
</gene>
<comment type="caution">
    <text evidence="3">The sequence shown here is derived from an EMBL/GenBank/DDBJ whole genome shotgun (WGS) entry which is preliminary data.</text>
</comment>
<evidence type="ECO:0000313" key="3">
    <source>
        <dbReference type="EMBL" id="MFC4410602.1"/>
    </source>
</evidence>
<evidence type="ECO:0000259" key="2">
    <source>
        <dbReference type="Pfam" id="PF13690"/>
    </source>
</evidence>
<dbReference type="Gene3D" id="3.40.1550.10">
    <property type="entry name" value="CheC-like"/>
    <property type="match status" value="1"/>
</dbReference>
<sequence length="159" mass="17313">MVTVSSGQESKVVILQTLLNGLLTSVKNIVPNILELERPRLLGESIRISQGVIVGTIGDCKGNILISGEKEVFNRIAQTMYGMQLEGEMLSSFIAELSNMIAGSFSTIVEVNGISIDITSPTLLEGDVVISGYHKAILMKCHLIQDDHFDIVFSMEETN</sequence>
<accession>A0ABV8X8G4</accession>
<dbReference type="PANTHER" id="PTHR39452:SF1">
    <property type="entry name" value="CHEY-P PHOSPHATASE CHEX"/>
    <property type="match status" value="1"/>
</dbReference>
<protein>
    <submittedName>
        <fullName evidence="3">Chemotaxis protein CheX</fullName>
    </submittedName>
</protein>
<dbReference type="PANTHER" id="PTHR39452">
    <property type="entry name" value="CHEY-P PHOSPHATASE CHEX"/>
    <property type="match status" value="1"/>
</dbReference>
<dbReference type="InterPro" id="IPR038756">
    <property type="entry name" value="CheX-like"/>
</dbReference>
<dbReference type="RefSeq" id="WP_378154626.1">
    <property type="nucleotide sequence ID" value="NZ_JBHSEC010000019.1"/>
</dbReference>
<feature type="domain" description="Chemotaxis phosphatase CheX-like" evidence="2">
    <location>
        <begin position="52"/>
        <end position="127"/>
    </location>
</feature>
<organism evidence="3 4">
    <name type="scientific">Chungangia koreensis</name>
    <dbReference type="NCBI Taxonomy" id="752657"/>
    <lineage>
        <taxon>Bacteria</taxon>
        <taxon>Bacillati</taxon>
        <taxon>Bacillota</taxon>
        <taxon>Bacilli</taxon>
        <taxon>Lactobacillales</taxon>
        <taxon>Chungangia</taxon>
    </lineage>
</organism>